<dbReference type="KEGG" id="pste:PSTEL_10605"/>
<proteinExistence type="predicted"/>
<dbReference type="AlphaFoldDB" id="A0A089LRH0"/>
<gene>
    <name evidence="2" type="ORF">PSTEL_10605</name>
</gene>
<organism evidence="2 3">
    <name type="scientific">Paenibacillus stellifer</name>
    <dbReference type="NCBI Taxonomy" id="169760"/>
    <lineage>
        <taxon>Bacteria</taxon>
        <taxon>Bacillati</taxon>
        <taxon>Bacillota</taxon>
        <taxon>Bacilli</taxon>
        <taxon>Bacillales</taxon>
        <taxon>Paenibacillaceae</taxon>
        <taxon>Paenibacillus</taxon>
    </lineage>
</organism>
<evidence type="ECO:0000313" key="3">
    <source>
        <dbReference type="Proteomes" id="UP000029507"/>
    </source>
</evidence>
<dbReference type="EMBL" id="CP009286">
    <property type="protein sequence ID" value="AIQ63467.1"/>
    <property type="molecule type" value="Genomic_DNA"/>
</dbReference>
<evidence type="ECO:0000256" key="1">
    <source>
        <dbReference type="SAM" id="Phobius"/>
    </source>
</evidence>
<reference evidence="2 3" key="1">
    <citation type="submission" date="2014-08" db="EMBL/GenBank/DDBJ databases">
        <title>Comparative genomics of the Paenibacillus odorifer group.</title>
        <authorList>
            <person name="den Bakker H.C."/>
            <person name="Tsai Y.-C."/>
            <person name="Martin N."/>
            <person name="Korlach J."/>
            <person name="Wiedmann M."/>
        </authorList>
    </citation>
    <scope>NUCLEOTIDE SEQUENCE [LARGE SCALE GENOMIC DNA]</scope>
    <source>
        <strain evidence="2 3">DSM 14472</strain>
    </source>
</reference>
<feature type="transmembrane region" description="Helical" evidence="1">
    <location>
        <begin position="12"/>
        <end position="40"/>
    </location>
</feature>
<sequence length="62" mass="6872">MAVMGPVIGTILAIALIFILGPTAGIVLLSIMFGMILSIFMRQKEIYNDLGLIKERLEQEHK</sequence>
<keyword evidence="1" id="KW-0472">Membrane</keyword>
<dbReference type="HOGENOM" id="CLU_2899989_0_0_9"/>
<keyword evidence="1" id="KW-1133">Transmembrane helix</keyword>
<accession>A0A089LRH0</accession>
<dbReference type="STRING" id="169760.PSTEL_10605"/>
<dbReference type="Proteomes" id="UP000029507">
    <property type="component" value="Chromosome"/>
</dbReference>
<keyword evidence="1" id="KW-0812">Transmembrane</keyword>
<name>A0A089LRH0_9BACL</name>
<evidence type="ECO:0000313" key="2">
    <source>
        <dbReference type="EMBL" id="AIQ63467.1"/>
    </source>
</evidence>
<protein>
    <submittedName>
        <fullName evidence="2">Uncharacterized protein</fullName>
    </submittedName>
</protein>
<keyword evidence="3" id="KW-1185">Reference proteome</keyword>